<evidence type="ECO:0000313" key="1">
    <source>
        <dbReference type="EMBL" id="RDX63240.1"/>
    </source>
</evidence>
<name>A0A371EB28_MUCPR</name>
<gene>
    <name evidence="1" type="ORF">CR513_58359</name>
</gene>
<dbReference type="OrthoDB" id="999762at2759"/>
<evidence type="ECO:0000313" key="2">
    <source>
        <dbReference type="Proteomes" id="UP000257109"/>
    </source>
</evidence>
<comment type="caution">
    <text evidence="1">The sequence shown here is derived from an EMBL/GenBank/DDBJ whole genome shotgun (WGS) entry which is preliminary data.</text>
</comment>
<organism evidence="1 2">
    <name type="scientific">Mucuna pruriens</name>
    <name type="common">Velvet bean</name>
    <name type="synonym">Dolichos pruriens</name>
    <dbReference type="NCBI Taxonomy" id="157652"/>
    <lineage>
        <taxon>Eukaryota</taxon>
        <taxon>Viridiplantae</taxon>
        <taxon>Streptophyta</taxon>
        <taxon>Embryophyta</taxon>
        <taxon>Tracheophyta</taxon>
        <taxon>Spermatophyta</taxon>
        <taxon>Magnoliopsida</taxon>
        <taxon>eudicotyledons</taxon>
        <taxon>Gunneridae</taxon>
        <taxon>Pentapetalae</taxon>
        <taxon>rosids</taxon>
        <taxon>fabids</taxon>
        <taxon>Fabales</taxon>
        <taxon>Fabaceae</taxon>
        <taxon>Papilionoideae</taxon>
        <taxon>50 kb inversion clade</taxon>
        <taxon>NPAAA clade</taxon>
        <taxon>indigoferoid/millettioid clade</taxon>
        <taxon>Phaseoleae</taxon>
        <taxon>Mucuna</taxon>
    </lineage>
</organism>
<reference evidence="1" key="1">
    <citation type="submission" date="2018-05" db="EMBL/GenBank/DDBJ databases">
        <title>Draft genome of Mucuna pruriens seed.</title>
        <authorList>
            <person name="Nnadi N.E."/>
            <person name="Vos R."/>
            <person name="Hasami M.H."/>
            <person name="Devisetty U.K."/>
            <person name="Aguiy J.C."/>
        </authorList>
    </citation>
    <scope>NUCLEOTIDE SEQUENCE [LARGE SCALE GENOMIC DNA]</scope>
    <source>
        <strain evidence="1">JCA_2017</strain>
    </source>
</reference>
<dbReference type="Proteomes" id="UP000257109">
    <property type="component" value="Unassembled WGS sequence"/>
</dbReference>
<keyword evidence="2" id="KW-1185">Reference proteome</keyword>
<proteinExistence type="predicted"/>
<protein>
    <submittedName>
        <fullName evidence="1">Uncharacterized protein</fullName>
    </submittedName>
</protein>
<accession>A0A371EB28</accession>
<feature type="non-terminal residue" evidence="1">
    <location>
        <position position="1"/>
    </location>
</feature>
<sequence>MDNNMVDVASRGALMDKTPTTSRHLISNMVSNTQQFRTRGGAITSRVVSEVGAFDNLRLENQQTELTSLVRQLIFCQHQQNTYLHPFDPEIEKTLNWIRKSENMHIGHNSSSSVSSIIETDDFEMKPDFAENPL</sequence>
<dbReference type="AlphaFoldDB" id="A0A371EB28"/>
<dbReference type="EMBL" id="QJKJ01015014">
    <property type="protein sequence ID" value="RDX63240.1"/>
    <property type="molecule type" value="Genomic_DNA"/>
</dbReference>